<gene>
    <name evidence="2" type="ORF">ACJMK2_043450</name>
</gene>
<feature type="region of interest" description="Disordered" evidence="1">
    <location>
        <begin position="93"/>
        <end position="141"/>
    </location>
</feature>
<feature type="compositionally biased region" description="Basic and acidic residues" evidence="1">
    <location>
        <begin position="184"/>
        <end position="193"/>
    </location>
</feature>
<comment type="caution">
    <text evidence="2">The sequence shown here is derived from an EMBL/GenBank/DDBJ whole genome shotgun (WGS) entry which is preliminary data.</text>
</comment>
<evidence type="ECO:0000313" key="3">
    <source>
        <dbReference type="Proteomes" id="UP001634394"/>
    </source>
</evidence>
<dbReference type="EMBL" id="JBJQND010000009">
    <property type="protein sequence ID" value="KAL3866118.1"/>
    <property type="molecule type" value="Genomic_DNA"/>
</dbReference>
<protein>
    <submittedName>
        <fullName evidence="2">Uncharacterized protein</fullName>
    </submittedName>
</protein>
<evidence type="ECO:0000256" key="1">
    <source>
        <dbReference type="SAM" id="MobiDB-lite"/>
    </source>
</evidence>
<feature type="region of interest" description="Disordered" evidence="1">
    <location>
        <begin position="158"/>
        <end position="218"/>
    </location>
</feature>
<proteinExistence type="predicted"/>
<feature type="region of interest" description="Disordered" evidence="1">
    <location>
        <begin position="1"/>
        <end position="56"/>
    </location>
</feature>
<keyword evidence="3" id="KW-1185">Reference proteome</keyword>
<dbReference type="AlphaFoldDB" id="A0ABD3VYP7"/>
<accession>A0ABD3VYP7</accession>
<feature type="compositionally biased region" description="Low complexity" evidence="1">
    <location>
        <begin position="110"/>
        <end position="139"/>
    </location>
</feature>
<sequence>MATANILEGEKNEKNNETPVENDSEERSEKYSSAQDDSSREINKPTRKEFDLTDPEQLLKMLETVELSEEDTDVLLQEAYKVNKKLKECLRRQEIDEHVHHHHPPRKPSGKSSSSNASSKSRDSSASSAKSKSSFSRASVLPPISVARQQVVIDLYTEKLGRSHSVVTSDTYEKIKPARRAKTRPPEEEKESTTAKARPPRTKTTDVRPSWNNRFSYE</sequence>
<feature type="compositionally biased region" description="Basic and acidic residues" evidence="1">
    <location>
        <begin position="37"/>
        <end position="51"/>
    </location>
</feature>
<dbReference type="Proteomes" id="UP001634394">
    <property type="component" value="Unassembled WGS sequence"/>
</dbReference>
<evidence type="ECO:0000313" key="2">
    <source>
        <dbReference type="EMBL" id="KAL3866118.1"/>
    </source>
</evidence>
<reference evidence="2 3" key="1">
    <citation type="submission" date="2024-11" db="EMBL/GenBank/DDBJ databases">
        <title>Chromosome-level genome assembly of the freshwater bivalve Anodonta woodiana.</title>
        <authorList>
            <person name="Chen X."/>
        </authorList>
    </citation>
    <scope>NUCLEOTIDE SEQUENCE [LARGE SCALE GENOMIC DNA]</scope>
    <source>
        <strain evidence="2">MN2024</strain>
        <tissue evidence="2">Gills</tissue>
    </source>
</reference>
<organism evidence="2 3">
    <name type="scientific">Sinanodonta woodiana</name>
    <name type="common">Chinese pond mussel</name>
    <name type="synonym">Anodonta woodiana</name>
    <dbReference type="NCBI Taxonomy" id="1069815"/>
    <lineage>
        <taxon>Eukaryota</taxon>
        <taxon>Metazoa</taxon>
        <taxon>Spiralia</taxon>
        <taxon>Lophotrochozoa</taxon>
        <taxon>Mollusca</taxon>
        <taxon>Bivalvia</taxon>
        <taxon>Autobranchia</taxon>
        <taxon>Heteroconchia</taxon>
        <taxon>Palaeoheterodonta</taxon>
        <taxon>Unionida</taxon>
        <taxon>Unionoidea</taxon>
        <taxon>Unionidae</taxon>
        <taxon>Unioninae</taxon>
        <taxon>Sinanodonta</taxon>
    </lineage>
</organism>
<feature type="compositionally biased region" description="Basic residues" evidence="1">
    <location>
        <begin position="100"/>
        <end position="109"/>
    </location>
</feature>
<name>A0ABD3VYP7_SINWO</name>